<protein>
    <recommendedName>
        <fullName evidence="7">Major facilitator superfamily (MFS) profile domain-containing protein</fullName>
    </recommendedName>
</protein>
<dbReference type="Pfam" id="PF00083">
    <property type="entry name" value="Sugar_tr"/>
    <property type="match status" value="1"/>
</dbReference>
<dbReference type="InterPro" id="IPR020846">
    <property type="entry name" value="MFS_dom"/>
</dbReference>
<reference evidence="8" key="1">
    <citation type="journal article" date="2014" name="Front. Microbiol.">
        <title>High frequency of phylogenetically diverse reductive dehalogenase-homologous genes in deep subseafloor sedimentary metagenomes.</title>
        <authorList>
            <person name="Kawai M."/>
            <person name="Futagami T."/>
            <person name="Toyoda A."/>
            <person name="Takaki Y."/>
            <person name="Nishi S."/>
            <person name="Hori S."/>
            <person name="Arai W."/>
            <person name="Tsubouchi T."/>
            <person name="Morono Y."/>
            <person name="Uchiyama I."/>
            <person name="Ito T."/>
            <person name="Fujiyama A."/>
            <person name="Inagaki F."/>
            <person name="Takami H."/>
        </authorList>
    </citation>
    <scope>NUCLEOTIDE SEQUENCE</scope>
    <source>
        <strain evidence="8">Expedition CK06-06</strain>
    </source>
</reference>
<feature type="transmembrane region" description="Helical" evidence="6">
    <location>
        <begin position="152"/>
        <end position="172"/>
    </location>
</feature>
<evidence type="ECO:0000256" key="3">
    <source>
        <dbReference type="ARBA" id="ARBA00022692"/>
    </source>
</evidence>
<dbReference type="PROSITE" id="PS50850">
    <property type="entry name" value="MFS"/>
    <property type="match status" value="1"/>
</dbReference>
<keyword evidence="5 6" id="KW-0472">Membrane</keyword>
<name>X0WPN8_9ZZZZ</name>
<accession>X0WPN8</accession>
<feature type="transmembrane region" description="Helical" evidence="6">
    <location>
        <begin position="178"/>
        <end position="198"/>
    </location>
</feature>
<dbReference type="PRINTS" id="PR00171">
    <property type="entry name" value="SUGRTRNSPORT"/>
</dbReference>
<evidence type="ECO:0000259" key="7">
    <source>
        <dbReference type="PROSITE" id="PS50850"/>
    </source>
</evidence>
<dbReference type="InterPro" id="IPR005828">
    <property type="entry name" value="MFS_sugar_transport-like"/>
</dbReference>
<dbReference type="GO" id="GO:0022857">
    <property type="term" value="F:transmembrane transporter activity"/>
    <property type="evidence" value="ECO:0007669"/>
    <property type="project" value="InterPro"/>
</dbReference>
<dbReference type="InterPro" id="IPR036259">
    <property type="entry name" value="MFS_trans_sf"/>
</dbReference>
<evidence type="ECO:0000256" key="5">
    <source>
        <dbReference type="ARBA" id="ARBA00023136"/>
    </source>
</evidence>
<comment type="subcellular location">
    <subcellularLocation>
        <location evidence="1">Membrane</location>
        <topology evidence="1">Multi-pass membrane protein</topology>
    </subcellularLocation>
</comment>
<keyword evidence="3 6" id="KW-0812">Transmembrane</keyword>
<dbReference type="PANTHER" id="PTHR48020:SF12">
    <property type="entry name" value="PROTON MYO-INOSITOL COTRANSPORTER"/>
    <property type="match status" value="1"/>
</dbReference>
<feature type="domain" description="Major facilitator superfamily (MFS) profile" evidence="7">
    <location>
        <begin position="1"/>
        <end position="258"/>
    </location>
</feature>
<gene>
    <name evidence="8" type="ORF">S01H1_51692</name>
</gene>
<dbReference type="Gene3D" id="1.20.1250.20">
    <property type="entry name" value="MFS general substrate transporter like domains"/>
    <property type="match status" value="1"/>
</dbReference>
<evidence type="ECO:0000256" key="6">
    <source>
        <dbReference type="SAM" id="Phobius"/>
    </source>
</evidence>
<dbReference type="InterPro" id="IPR050814">
    <property type="entry name" value="Myo-inositol_Transporter"/>
</dbReference>
<dbReference type="InterPro" id="IPR003663">
    <property type="entry name" value="Sugar/inositol_transpt"/>
</dbReference>
<sequence length="258" mass="27949">MWRVMFGLGAVPGLLFLLGLAFLPESPRWLMLKQWPDKARASLLRLRGAGANVSQELDDIARTARAEAGKKLSFSVLWSPTVRPALIVGMTLFFLQQLSGINAVIYYAPEIFRHAGFDSGKVQTLATVGVGTVNFLTTILAMYLVDTLGRRPLLVLGFVGTAATMLTIAFAVLNPTLVPAWVVIVALLLYIASFAISLGPLPHVMMSEIFPLRVRALGMSMASISNWGFNFVVVFAFPLMLAGIGLAATFTIFAIICI</sequence>
<evidence type="ECO:0000256" key="4">
    <source>
        <dbReference type="ARBA" id="ARBA00022989"/>
    </source>
</evidence>
<dbReference type="PANTHER" id="PTHR48020">
    <property type="entry name" value="PROTON MYO-INOSITOL COTRANSPORTER"/>
    <property type="match status" value="1"/>
</dbReference>
<keyword evidence="4 6" id="KW-1133">Transmembrane helix</keyword>
<evidence type="ECO:0000313" key="8">
    <source>
        <dbReference type="EMBL" id="GAG25192.1"/>
    </source>
</evidence>
<feature type="transmembrane region" description="Helical" evidence="6">
    <location>
        <begin position="85"/>
        <end position="105"/>
    </location>
</feature>
<dbReference type="AlphaFoldDB" id="X0WPN8"/>
<proteinExistence type="predicted"/>
<organism evidence="8">
    <name type="scientific">marine sediment metagenome</name>
    <dbReference type="NCBI Taxonomy" id="412755"/>
    <lineage>
        <taxon>unclassified sequences</taxon>
        <taxon>metagenomes</taxon>
        <taxon>ecological metagenomes</taxon>
    </lineage>
</organism>
<feature type="non-terminal residue" evidence="8">
    <location>
        <position position="258"/>
    </location>
</feature>
<feature type="transmembrane region" description="Helical" evidence="6">
    <location>
        <begin position="125"/>
        <end position="145"/>
    </location>
</feature>
<comment type="caution">
    <text evidence="8">The sequence shown here is derived from an EMBL/GenBank/DDBJ whole genome shotgun (WGS) entry which is preliminary data.</text>
</comment>
<evidence type="ECO:0000256" key="1">
    <source>
        <dbReference type="ARBA" id="ARBA00004141"/>
    </source>
</evidence>
<dbReference type="SUPFAM" id="SSF103473">
    <property type="entry name" value="MFS general substrate transporter"/>
    <property type="match status" value="1"/>
</dbReference>
<dbReference type="GO" id="GO:0016020">
    <property type="term" value="C:membrane"/>
    <property type="evidence" value="ECO:0007669"/>
    <property type="project" value="UniProtKB-SubCell"/>
</dbReference>
<keyword evidence="2" id="KW-0813">Transport</keyword>
<evidence type="ECO:0000256" key="2">
    <source>
        <dbReference type="ARBA" id="ARBA00022448"/>
    </source>
</evidence>
<feature type="transmembrane region" description="Helical" evidence="6">
    <location>
        <begin position="235"/>
        <end position="257"/>
    </location>
</feature>
<dbReference type="EMBL" id="BARS01033370">
    <property type="protein sequence ID" value="GAG25192.1"/>
    <property type="molecule type" value="Genomic_DNA"/>
</dbReference>
<feature type="transmembrane region" description="Helical" evidence="6">
    <location>
        <begin position="6"/>
        <end position="23"/>
    </location>
</feature>